<dbReference type="PANTHER" id="PTHR30329:SF21">
    <property type="entry name" value="LIPOPROTEIN YIAD-RELATED"/>
    <property type="match status" value="1"/>
</dbReference>
<evidence type="ECO:0000256" key="10">
    <source>
        <dbReference type="SAM" id="MobiDB-lite"/>
    </source>
</evidence>
<evidence type="ECO:0000313" key="13">
    <source>
        <dbReference type="EMBL" id="GLX77770.1"/>
    </source>
</evidence>
<evidence type="ECO:0000256" key="5">
    <source>
        <dbReference type="ARBA" id="ARBA00023065"/>
    </source>
</evidence>
<keyword evidence="5" id="KW-0406">Ion transport</keyword>
<feature type="region of interest" description="Disordered" evidence="10">
    <location>
        <begin position="190"/>
        <end position="216"/>
    </location>
</feature>
<evidence type="ECO:0000256" key="1">
    <source>
        <dbReference type="ARBA" id="ARBA00004571"/>
    </source>
</evidence>
<keyword evidence="4" id="KW-0812">Transmembrane</keyword>
<dbReference type="InterPro" id="IPR011250">
    <property type="entry name" value="OMP/PagP_B-barrel"/>
</dbReference>
<keyword evidence="8" id="KW-0998">Cell outer membrane</keyword>
<keyword evidence="14" id="KW-1185">Reference proteome</keyword>
<keyword evidence="3" id="KW-1134">Transmembrane beta strand</keyword>
<feature type="chain" id="PRO_5045515511" evidence="11">
    <location>
        <begin position="28"/>
        <end position="364"/>
    </location>
</feature>
<dbReference type="SUPFAM" id="SSF103088">
    <property type="entry name" value="OmpA-like"/>
    <property type="match status" value="1"/>
</dbReference>
<organism evidence="13 14">
    <name type="scientific">Thalassotalea insulae</name>
    <dbReference type="NCBI Taxonomy" id="2056778"/>
    <lineage>
        <taxon>Bacteria</taxon>
        <taxon>Pseudomonadati</taxon>
        <taxon>Pseudomonadota</taxon>
        <taxon>Gammaproteobacteria</taxon>
        <taxon>Alteromonadales</taxon>
        <taxon>Colwelliaceae</taxon>
        <taxon>Thalassotalea</taxon>
    </lineage>
</organism>
<evidence type="ECO:0000313" key="14">
    <source>
        <dbReference type="Proteomes" id="UP001157186"/>
    </source>
</evidence>
<evidence type="ECO:0000256" key="9">
    <source>
        <dbReference type="PROSITE-ProRule" id="PRU00473"/>
    </source>
</evidence>
<accession>A0ABQ6GTI9</accession>
<evidence type="ECO:0000259" key="12">
    <source>
        <dbReference type="PROSITE" id="PS51123"/>
    </source>
</evidence>
<keyword evidence="2" id="KW-0813">Transport</keyword>
<gene>
    <name evidence="13" type="ORF">tinsulaeT_11100</name>
</gene>
<dbReference type="Pfam" id="PF00691">
    <property type="entry name" value="OmpA"/>
    <property type="match status" value="1"/>
</dbReference>
<dbReference type="InterPro" id="IPR036737">
    <property type="entry name" value="OmpA-like_sf"/>
</dbReference>
<evidence type="ECO:0000256" key="2">
    <source>
        <dbReference type="ARBA" id="ARBA00022448"/>
    </source>
</evidence>
<name>A0ABQ6GTI9_9GAMM</name>
<feature type="compositionally biased region" description="Polar residues" evidence="10">
    <location>
        <begin position="190"/>
        <end position="199"/>
    </location>
</feature>
<dbReference type="Gene3D" id="2.40.160.20">
    <property type="match status" value="1"/>
</dbReference>
<dbReference type="Proteomes" id="UP001157186">
    <property type="component" value="Unassembled WGS sequence"/>
</dbReference>
<evidence type="ECO:0000256" key="8">
    <source>
        <dbReference type="ARBA" id="ARBA00023237"/>
    </source>
</evidence>
<feature type="compositionally biased region" description="Basic and acidic residues" evidence="10">
    <location>
        <begin position="207"/>
        <end position="216"/>
    </location>
</feature>
<sequence length="364" mass="40461">MRLLSNSKFSKLCQVISLSLFSLPLLANEQPDASIFVGQSYIGGHGIYLEADNDRLFSEDKHSEIAHGSGIGAEYGHRLSPSYEARISYSNLNINTQHKGYDVEDGSSVALDMLYFPYQKSLYLVAGADFLDIDKSNLSADLGAGYRYFINDNAAFYIEGKGHYQIDDNYTDFSSKIGFIYYFDTNTPKPTHAKTSSPTAKKVTKTLPKDSDKDGVVDSQDNCANTPFTHKVNAQGCTVYMKQRETFELLVNFDNDKSDINAEGKKEITKMADFLQRYRQTRLTVHGHTSAQGDANYNQKLSERRAQAIVNMLVNDFSIAANRLTAIGHGEQQLKNSANTASAHAVNRRIEATITGAQKVPVKR</sequence>
<feature type="signal peptide" evidence="11">
    <location>
        <begin position="1"/>
        <end position="27"/>
    </location>
</feature>
<dbReference type="RefSeq" id="WP_284243662.1">
    <property type="nucleotide sequence ID" value="NZ_BSST01000001.1"/>
</dbReference>
<dbReference type="PANTHER" id="PTHR30329">
    <property type="entry name" value="STATOR ELEMENT OF FLAGELLAR MOTOR COMPLEX"/>
    <property type="match status" value="1"/>
</dbReference>
<keyword evidence="6" id="KW-0626">Porin</keyword>
<dbReference type="InterPro" id="IPR050330">
    <property type="entry name" value="Bact_OuterMem_StrucFunc"/>
</dbReference>
<proteinExistence type="predicted"/>
<dbReference type="SUPFAM" id="SSF56925">
    <property type="entry name" value="OMPA-like"/>
    <property type="match status" value="1"/>
</dbReference>
<reference evidence="13 14" key="1">
    <citation type="submission" date="2023-03" db="EMBL/GenBank/DDBJ databases">
        <title>Draft genome sequence of Thalassotalea insulae KCTC 62186T.</title>
        <authorList>
            <person name="Sawabe T."/>
        </authorList>
    </citation>
    <scope>NUCLEOTIDE SEQUENCE [LARGE SCALE GENOMIC DNA]</scope>
    <source>
        <strain evidence="13 14">KCTC 62186</strain>
    </source>
</reference>
<comment type="caution">
    <text evidence="13">The sequence shown here is derived from an EMBL/GenBank/DDBJ whole genome shotgun (WGS) entry which is preliminary data.</text>
</comment>
<feature type="domain" description="OmpA-like" evidence="12">
    <location>
        <begin position="240"/>
        <end position="358"/>
    </location>
</feature>
<protein>
    <submittedName>
        <fullName evidence="13">Porin</fullName>
    </submittedName>
</protein>
<dbReference type="EMBL" id="BSST01000001">
    <property type="protein sequence ID" value="GLX77770.1"/>
    <property type="molecule type" value="Genomic_DNA"/>
</dbReference>
<dbReference type="InterPro" id="IPR006664">
    <property type="entry name" value="OMP_bac"/>
</dbReference>
<evidence type="ECO:0000256" key="11">
    <source>
        <dbReference type="SAM" id="SignalP"/>
    </source>
</evidence>
<dbReference type="PROSITE" id="PS51123">
    <property type="entry name" value="OMPA_2"/>
    <property type="match status" value="1"/>
</dbReference>
<comment type="subcellular location">
    <subcellularLocation>
        <location evidence="1">Cell outer membrane</location>
        <topology evidence="1">Multi-pass membrane protein</topology>
    </subcellularLocation>
</comment>
<dbReference type="Gene3D" id="3.30.1330.60">
    <property type="entry name" value="OmpA-like domain"/>
    <property type="match status" value="1"/>
</dbReference>
<keyword evidence="11" id="KW-0732">Signal</keyword>
<evidence type="ECO:0000256" key="6">
    <source>
        <dbReference type="ARBA" id="ARBA00023114"/>
    </source>
</evidence>
<keyword evidence="7 9" id="KW-0472">Membrane</keyword>
<dbReference type="InterPro" id="IPR006665">
    <property type="entry name" value="OmpA-like"/>
</dbReference>
<evidence type="ECO:0000256" key="4">
    <source>
        <dbReference type="ARBA" id="ARBA00022692"/>
    </source>
</evidence>
<dbReference type="PRINTS" id="PR01021">
    <property type="entry name" value="OMPADOMAIN"/>
</dbReference>
<evidence type="ECO:0000256" key="7">
    <source>
        <dbReference type="ARBA" id="ARBA00023136"/>
    </source>
</evidence>
<dbReference type="CDD" id="cd07185">
    <property type="entry name" value="OmpA_C-like"/>
    <property type="match status" value="1"/>
</dbReference>
<evidence type="ECO:0000256" key="3">
    <source>
        <dbReference type="ARBA" id="ARBA00022452"/>
    </source>
</evidence>